<evidence type="ECO:0000313" key="2">
    <source>
        <dbReference type="Proteomes" id="UP000028488"/>
    </source>
</evidence>
<accession>A0A076EYN0</accession>
<geneLocation type="plasmid" evidence="1 2">
    <name>pPDG1</name>
</geneLocation>
<sequence length="115" mass="11814">MVWVEEVCGEGSAFGFECVGEPIGFPSELGRVGGVEYVVVPGVPFGVGDGRGQDGCGLGFFLVEVREQDGAESFECAAEVIAHADSSRALVGMGGVFDSFGGVVDAGMADFQLVE</sequence>
<dbReference type="EMBL" id="CP008948">
    <property type="protein sequence ID" value="AII10352.1"/>
    <property type="molecule type" value="Genomic_DNA"/>
</dbReference>
<dbReference type="Proteomes" id="UP000028488">
    <property type="component" value="Plasmid pPDG1"/>
</dbReference>
<proteinExistence type="predicted"/>
<evidence type="ECO:0000313" key="1">
    <source>
        <dbReference type="EMBL" id="AII10352.1"/>
    </source>
</evidence>
<name>A0A076EYN0_RHOOP</name>
<reference evidence="1 2" key="1">
    <citation type="submission" date="2014-07" db="EMBL/GenBank/DDBJ databases">
        <title>Genome Sequence of Rhodococcus opacus Strain R7, a Biodegrader of Mono- and Polycyclic Aromatic Hydrocarbons.</title>
        <authorList>
            <person name="Di Gennaro P."/>
            <person name="Zampolli J."/>
            <person name="Presti I."/>
            <person name="Cappelletti M."/>
            <person name="D'Ursi P."/>
            <person name="Orro A."/>
            <person name="Mezzelani A."/>
            <person name="Milanesi L."/>
        </authorList>
    </citation>
    <scope>NUCLEOTIDE SEQUENCE [LARGE SCALE GENOMIC DNA]</scope>
    <source>
        <strain evidence="1 2">R7</strain>
        <plasmid evidence="1">pPDG1</plasmid>
    </source>
</reference>
<keyword evidence="1" id="KW-0614">Plasmid</keyword>
<protein>
    <submittedName>
        <fullName evidence="1">Uncharacterized protein</fullName>
    </submittedName>
</protein>
<gene>
    <name evidence="1" type="ORF">EP51_39195</name>
</gene>
<dbReference type="AlphaFoldDB" id="A0A076EYN0"/>
<organism evidence="1 2">
    <name type="scientific">Rhodococcus opacus</name>
    <name type="common">Nocardia opaca</name>
    <dbReference type="NCBI Taxonomy" id="37919"/>
    <lineage>
        <taxon>Bacteria</taxon>
        <taxon>Bacillati</taxon>
        <taxon>Actinomycetota</taxon>
        <taxon>Actinomycetes</taxon>
        <taxon>Mycobacteriales</taxon>
        <taxon>Nocardiaceae</taxon>
        <taxon>Rhodococcus</taxon>
    </lineage>
</organism>